<feature type="transmembrane region" description="Helical" evidence="1">
    <location>
        <begin position="210"/>
        <end position="228"/>
    </location>
</feature>
<keyword evidence="1" id="KW-0812">Transmembrane</keyword>
<dbReference type="PANTHER" id="PTHR37984">
    <property type="entry name" value="PROTEIN CBG26694"/>
    <property type="match status" value="1"/>
</dbReference>
<sequence>MAAEKNKSRAEAIGPRCVAPGQESGVEVFLHGNDEITSVVHVFEYVNGAYASRRLLKSLKFLPESWPDQEVVQAVCRREQTKETECKLRNEFSDVFDEKNLKPMKGSPMTITLEDNAIPHQERNARNIPVAYEGQVKKQLDDMLDDVIIEWVVEPSAWCHPIVVVNKKGTSEMRMTVDLKKLNSQGGAPVTLFSYNWFPTWKTFSVASEVFHLDFIFLGIFCLVLLISSRSALPMDQSHDPVDHGTFPPVEC</sequence>
<dbReference type="AlphaFoldDB" id="A0A553PBR3"/>
<dbReference type="SUPFAM" id="SSF56672">
    <property type="entry name" value="DNA/RNA polymerases"/>
    <property type="match status" value="1"/>
</dbReference>
<gene>
    <name evidence="2" type="ORF">TCAL_16851</name>
</gene>
<dbReference type="Proteomes" id="UP000318571">
    <property type="component" value="Chromosome 2"/>
</dbReference>
<reference evidence="2 3" key="1">
    <citation type="journal article" date="2018" name="Nat. Ecol. Evol.">
        <title>Genomic signatures of mitonuclear coevolution across populations of Tigriopus californicus.</title>
        <authorList>
            <person name="Barreto F.S."/>
            <person name="Watson E.T."/>
            <person name="Lima T.G."/>
            <person name="Willett C.S."/>
            <person name="Edmands S."/>
            <person name="Li W."/>
            <person name="Burton R.S."/>
        </authorList>
    </citation>
    <scope>NUCLEOTIDE SEQUENCE [LARGE SCALE GENOMIC DNA]</scope>
    <source>
        <strain evidence="2 3">San Diego</strain>
    </source>
</reference>
<name>A0A553PBR3_TIGCA</name>
<organism evidence="2 3">
    <name type="scientific">Tigriopus californicus</name>
    <name type="common">Marine copepod</name>
    <dbReference type="NCBI Taxonomy" id="6832"/>
    <lineage>
        <taxon>Eukaryota</taxon>
        <taxon>Metazoa</taxon>
        <taxon>Ecdysozoa</taxon>
        <taxon>Arthropoda</taxon>
        <taxon>Crustacea</taxon>
        <taxon>Multicrustacea</taxon>
        <taxon>Hexanauplia</taxon>
        <taxon>Copepoda</taxon>
        <taxon>Harpacticoida</taxon>
        <taxon>Harpacticidae</taxon>
        <taxon>Tigriopus</taxon>
    </lineage>
</organism>
<dbReference type="GO" id="GO:0071897">
    <property type="term" value="P:DNA biosynthetic process"/>
    <property type="evidence" value="ECO:0007669"/>
    <property type="project" value="UniProtKB-ARBA"/>
</dbReference>
<evidence type="ECO:0000256" key="1">
    <source>
        <dbReference type="SAM" id="Phobius"/>
    </source>
</evidence>
<comment type="caution">
    <text evidence="2">The sequence shown here is derived from an EMBL/GenBank/DDBJ whole genome shotgun (WGS) entry which is preliminary data.</text>
</comment>
<evidence type="ECO:0000313" key="2">
    <source>
        <dbReference type="EMBL" id="TRY75125.1"/>
    </source>
</evidence>
<dbReference type="InterPro" id="IPR043502">
    <property type="entry name" value="DNA/RNA_pol_sf"/>
</dbReference>
<evidence type="ECO:0000313" key="3">
    <source>
        <dbReference type="Proteomes" id="UP000318571"/>
    </source>
</evidence>
<dbReference type="OMA" id="LANIHVH"/>
<dbReference type="Gene3D" id="3.10.10.10">
    <property type="entry name" value="HIV Type 1 Reverse Transcriptase, subunit A, domain 1"/>
    <property type="match status" value="1"/>
</dbReference>
<dbReference type="EMBL" id="VCGU01000005">
    <property type="protein sequence ID" value="TRY75125.1"/>
    <property type="molecule type" value="Genomic_DNA"/>
</dbReference>
<dbReference type="PANTHER" id="PTHR37984:SF5">
    <property type="entry name" value="PROTEIN NYNRIN-LIKE"/>
    <property type="match status" value="1"/>
</dbReference>
<dbReference type="InterPro" id="IPR050951">
    <property type="entry name" value="Retrovirus_Pol_polyprotein"/>
</dbReference>
<protein>
    <submittedName>
        <fullName evidence="2">Uncharacterized protein</fullName>
    </submittedName>
</protein>
<proteinExistence type="predicted"/>
<accession>A0A553PBR3</accession>
<keyword evidence="1" id="KW-1133">Transmembrane helix</keyword>
<keyword evidence="3" id="KW-1185">Reference proteome</keyword>
<keyword evidence="1" id="KW-0472">Membrane</keyword>